<comment type="similarity">
    <text evidence="1">Belongs to the CapA family.</text>
</comment>
<feature type="chain" id="PRO_5038882400" evidence="2">
    <location>
        <begin position="22"/>
        <end position="346"/>
    </location>
</feature>
<dbReference type="PANTHER" id="PTHR33393">
    <property type="entry name" value="POLYGLUTAMINE SYNTHESIS ACCESSORY PROTEIN RV0574C-RELATED"/>
    <property type="match status" value="1"/>
</dbReference>
<evidence type="ECO:0000259" key="3">
    <source>
        <dbReference type="SMART" id="SM00854"/>
    </source>
</evidence>
<dbReference type="OrthoDB" id="9810718at2"/>
<evidence type="ECO:0000256" key="2">
    <source>
        <dbReference type="SAM" id="SignalP"/>
    </source>
</evidence>
<dbReference type="PANTHER" id="PTHR33393:SF13">
    <property type="entry name" value="PGA BIOSYNTHESIS PROTEIN CAPA"/>
    <property type="match status" value="1"/>
</dbReference>
<accession>A0A2T0S804</accession>
<dbReference type="SUPFAM" id="SSF56300">
    <property type="entry name" value="Metallo-dependent phosphatases"/>
    <property type="match status" value="1"/>
</dbReference>
<dbReference type="Gene3D" id="3.60.21.10">
    <property type="match status" value="1"/>
</dbReference>
<reference evidence="4 5" key="1">
    <citation type="submission" date="2018-03" db="EMBL/GenBank/DDBJ databases">
        <title>Genomic Encyclopedia of Archaeal and Bacterial Type Strains, Phase II (KMG-II): from individual species to whole genera.</title>
        <authorList>
            <person name="Goeker M."/>
        </authorList>
    </citation>
    <scope>NUCLEOTIDE SEQUENCE [LARGE SCALE GENOMIC DNA]</scope>
    <source>
        <strain evidence="4 5">DSM 45348</strain>
    </source>
</reference>
<dbReference type="CDD" id="cd07381">
    <property type="entry name" value="MPP_CapA"/>
    <property type="match status" value="1"/>
</dbReference>
<name>A0A2T0S804_9ACTN</name>
<organism evidence="4 5">
    <name type="scientific">Pseudosporangium ferrugineum</name>
    <dbReference type="NCBI Taxonomy" id="439699"/>
    <lineage>
        <taxon>Bacteria</taxon>
        <taxon>Bacillati</taxon>
        <taxon>Actinomycetota</taxon>
        <taxon>Actinomycetes</taxon>
        <taxon>Micromonosporales</taxon>
        <taxon>Micromonosporaceae</taxon>
        <taxon>Pseudosporangium</taxon>
    </lineage>
</organism>
<dbReference type="Proteomes" id="UP000239209">
    <property type="component" value="Unassembled WGS sequence"/>
</dbReference>
<sequence length="346" mass="36300">MRRRLAAVAVTALLLAPAGCASDKEAPKTAGTATPELTLTFAGDVHFQDRVDKLLADPATTFGPVAKELAKGDLTFVNLETAITGRGKPEPKRYLFRARDAAVPALKAAGIDVVSLANNHSLDYGRQGLADTMAVAKRGGIGTVGAGRNVNEAYKPLRRTVRGVRIAVLAFDQVDDLAEEWAAGPDKAGLAMAFDKERAFAAVRAARADSDLVVVLPHWGTEGDRCPNPLQRDFGAGLIRAGADIIVGAHAHVLQGAGRSGDAYIAYGLGNFLWYSSGLFQPYSARAGVLRLTVRGRTVVGSEFVPTVVSGTGRPTVLAGWRAGIARDNFTALRGCAGLDPVSSAQ</sequence>
<comment type="caution">
    <text evidence="4">The sequence shown here is derived from an EMBL/GenBank/DDBJ whole genome shotgun (WGS) entry which is preliminary data.</text>
</comment>
<feature type="signal peptide" evidence="2">
    <location>
        <begin position="1"/>
        <end position="21"/>
    </location>
</feature>
<evidence type="ECO:0000313" key="5">
    <source>
        <dbReference type="Proteomes" id="UP000239209"/>
    </source>
</evidence>
<evidence type="ECO:0000313" key="4">
    <source>
        <dbReference type="EMBL" id="PRY29552.1"/>
    </source>
</evidence>
<proteinExistence type="inferred from homology"/>
<dbReference type="InterPro" id="IPR029052">
    <property type="entry name" value="Metallo-depent_PP-like"/>
</dbReference>
<evidence type="ECO:0000256" key="1">
    <source>
        <dbReference type="ARBA" id="ARBA00005662"/>
    </source>
</evidence>
<dbReference type="Pfam" id="PF09587">
    <property type="entry name" value="PGA_cap"/>
    <property type="match status" value="1"/>
</dbReference>
<dbReference type="SMART" id="SM00854">
    <property type="entry name" value="PGA_cap"/>
    <property type="match status" value="1"/>
</dbReference>
<protein>
    <submittedName>
        <fullName evidence="4">Poly-gamma-glutamate synthesis protein (Capsule biosynthesis protein)</fullName>
    </submittedName>
</protein>
<gene>
    <name evidence="4" type="ORF">CLV70_106273</name>
</gene>
<keyword evidence="5" id="KW-1185">Reference proteome</keyword>
<dbReference type="EMBL" id="PVZG01000006">
    <property type="protein sequence ID" value="PRY29552.1"/>
    <property type="molecule type" value="Genomic_DNA"/>
</dbReference>
<keyword evidence="2" id="KW-0732">Signal</keyword>
<feature type="domain" description="Capsule synthesis protein CapA" evidence="3">
    <location>
        <begin position="38"/>
        <end position="276"/>
    </location>
</feature>
<dbReference type="InterPro" id="IPR019079">
    <property type="entry name" value="Capsule_synth_CapA"/>
</dbReference>
<dbReference type="InterPro" id="IPR052169">
    <property type="entry name" value="CW_Biosynth-Accessory"/>
</dbReference>
<dbReference type="RefSeq" id="WP_106127187.1">
    <property type="nucleotide sequence ID" value="NZ_PVZG01000006.1"/>
</dbReference>
<dbReference type="AlphaFoldDB" id="A0A2T0S804"/>